<name>A0A443NGQ6_9MAGN</name>
<keyword evidence="1" id="KW-1133">Transmembrane helix</keyword>
<keyword evidence="1" id="KW-0472">Membrane</keyword>
<dbReference type="Proteomes" id="UP000283530">
    <property type="component" value="Unassembled WGS sequence"/>
</dbReference>
<organism evidence="2 3">
    <name type="scientific">Cinnamomum micranthum f. kanehirae</name>
    <dbReference type="NCBI Taxonomy" id="337451"/>
    <lineage>
        <taxon>Eukaryota</taxon>
        <taxon>Viridiplantae</taxon>
        <taxon>Streptophyta</taxon>
        <taxon>Embryophyta</taxon>
        <taxon>Tracheophyta</taxon>
        <taxon>Spermatophyta</taxon>
        <taxon>Magnoliopsida</taxon>
        <taxon>Magnoliidae</taxon>
        <taxon>Laurales</taxon>
        <taxon>Lauraceae</taxon>
        <taxon>Cinnamomum</taxon>
    </lineage>
</organism>
<dbReference type="AlphaFoldDB" id="A0A443NGQ6"/>
<accession>A0A443NGQ6</accession>
<protein>
    <submittedName>
        <fullName evidence="2">Uncharacterized protein</fullName>
    </submittedName>
</protein>
<comment type="caution">
    <text evidence="2">The sequence shown here is derived from an EMBL/GenBank/DDBJ whole genome shotgun (WGS) entry which is preliminary data.</text>
</comment>
<evidence type="ECO:0000313" key="2">
    <source>
        <dbReference type="EMBL" id="RWR77701.1"/>
    </source>
</evidence>
<sequence>MLIGERERERERVDFLRSYSVLSSCFLISMEVSLPFHLILCISAISALLGVASASVFCPPQTVAFVSTFQWQCPLSLDRTSSCLGEFKGVSANGSISFSLIGG</sequence>
<dbReference type="EMBL" id="QPKB01000002">
    <property type="protein sequence ID" value="RWR77701.1"/>
    <property type="molecule type" value="Genomic_DNA"/>
</dbReference>
<keyword evidence="3" id="KW-1185">Reference proteome</keyword>
<gene>
    <name evidence="2" type="ORF">CKAN_00620200</name>
</gene>
<reference evidence="2 3" key="1">
    <citation type="journal article" date="2019" name="Nat. Plants">
        <title>Stout camphor tree genome fills gaps in understanding of flowering plant genome evolution.</title>
        <authorList>
            <person name="Chaw S.M."/>
            <person name="Liu Y.C."/>
            <person name="Wu Y.W."/>
            <person name="Wang H.Y."/>
            <person name="Lin C.I."/>
            <person name="Wu C.S."/>
            <person name="Ke H.M."/>
            <person name="Chang L.Y."/>
            <person name="Hsu C.Y."/>
            <person name="Yang H.T."/>
            <person name="Sudianto E."/>
            <person name="Hsu M.H."/>
            <person name="Wu K.P."/>
            <person name="Wang L.N."/>
            <person name="Leebens-Mack J.H."/>
            <person name="Tsai I.J."/>
        </authorList>
    </citation>
    <scope>NUCLEOTIDE SEQUENCE [LARGE SCALE GENOMIC DNA]</scope>
    <source>
        <strain evidence="3">cv. Chaw 1501</strain>
        <tissue evidence="2">Young leaves</tissue>
    </source>
</reference>
<feature type="transmembrane region" description="Helical" evidence="1">
    <location>
        <begin position="21"/>
        <end position="49"/>
    </location>
</feature>
<keyword evidence="1" id="KW-0812">Transmembrane</keyword>
<evidence type="ECO:0000313" key="3">
    <source>
        <dbReference type="Proteomes" id="UP000283530"/>
    </source>
</evidence>
<evidence type="ECO:0000256" key="1">
    <source>
        <dbReference type="SAM" id="Phobius"/>
    </source>
</evidence>
<proteinExistence type="predicted"/>